<dbReference type="RefSeq" id="YP_009885182.1">
    <property type="nucleotide sequence ID" value="NC_049478.1"/>
</dbReference>
<gene>
    <name evidence="1" type="primary">102</name>
    <name evidence="1" type="ORF">SEA_MUFASA8_102</name>
</gene>
<dbReference type="GeneID" id="55814553"/>
<dbReference type="EMBL" id="MN586027">
    <property type="protein sequence ID" value="QGJ93549.1"/>
    <property type="molecule type" value="Genomic_DNA"/>
</dbReference>
<reference evidence="1 2" key="1">
    <citation type="submission" date="2019-10" db="EMBL/GenBank/DDBJ databases">
        <authorList>
            <person name="Garlena R.A."/>
            <person name="Russell D.A."/>
            <person name="Pope W.H."/>
            <person name="Jacobs-Sera D."/>
            <person name="Hatfull G.F."/>
        </authorList>
    </citation>
    <scope>NUCLEOTIDE SEQUENCE [LARGE SCALE GENOMIC DNA]</scope>
</reference>
<evidence type="ECO:0000313" key="2">
    <source>
        <dbReference type="Proteomes" id="UP000427282"/>
    </source>
</evidence>
<evidence type="ECO:0000313" key="1">
    <source>
        <dbReference type="EMBL" id="QGJ93549.1"/>
    </source>
</evidence>
<protein>
    <submittedName>
        <fullName evidence="1">Uncharacterized protein</fullName>
    </submittedName>
</protein>
<dbReference type="KEGG" id="vg:55814553"/>
<proteinExistence type="predicted"/>
<dbReference type="Proteomes" id="UP000427282">
    <property type="component" value="Segment"/>
</dbReference>
<organism evidence="1 2">
    <name type="scientific">Arthrobacter phage Mufasa8</name>
    <dbReference type="NCBI Taxonomy" id="2656526"/>
    <lineage>
        <taxon>Viruses</taxon>
        <taxon>Duplodnaviria</taxon>
        <taxon>Heunggongvirae</taxon>
        <taxon>Uroviricota</taxon>
        <taxon>Caudoviricetes</taxon>
        <taxon>Mufasoctovirus</taxon>
        <taxon>Mufasoctovirus mufasa8</taxon>
    </lineage>
</organism>
<sequence>MARIYIGSLLEVVNREVVSYRPCACRQCAFKLSPTHWIAELDDAPFGVVKIEHARPESFAPPIGE</sequence>
<keyword evidence="2" id="KW-1185">Reference proteome</keyword>
<name>A0A649VNF0_9CAUD</name>
<accession>A0A649VNF0</accession>